<dbReference type="InterPro" id="IPR006689">
    <property type="entry name" value="Small_GTPase_ARF/SAR"/>
</dbReference>
<keyword evidence="9" id="KW-1185">Reference proteome</keyword>
<reference evidence="8 9" key="2">
    <citation type="journal article" date="2004" name="Nature">
        <title>Finishing the euchromatic sequence of the human genome.</title>
        <authorList>
            <consortium name="International Human Genome Sequencing Consortium"/>
        </authorList>
    </citation>
    <scope>NUCLEOTIDE SEQUENCE [LARGE SCALE GENOMIC DNA]</scope>
</reference>
<evidence type="ECO:0000313" key="9">
    <source>
        <dbReference type="Proteomes" id="UP000005640"/>
    </source>
</evidence>
<dbReference type="GO" id="GO:0097229">
    <property type="term" value="C:sperm end piece"/>
    <property type="evidence" value="ECO:0000314"/>
    <property type="project" value="HPA"/>
</dbReference>
<feature type="compositionally biased region" description="Basic residues" evidence="7">
    <location>
        <begin position="373"/>
        <end position="386"/>
    </location>
</feature>
<dbReference type="SUPFAM" id="SSF52540">
    <property type="entry name" value="P-loop containing nucleoside triphosphate hydrolases"/>
    <property type="match status" value="1"/>
</dbReference>
<dbReference type="GO" id="GO:0005525">
    <property type="term" value="F:GTP binding"/>
    <property type="evidence" value="ECO:0007669"/>
    <property type="project" value="UniProtKB-KW"/>
</dbReference>
<feature type="region of interest" description="Disordered" evidence="7">
    <location>
        <begin position="356"/>
        <end position="457"/>
    </location>
</feature>
<reference evidence="8" key="5">
    <citation type="submission" date="2025-09" db="UniProtKB">
        <authorList>
            <consortium name="Ensembl"/>
        </authorList>
    </citation>
    <scope>IDENTIFICATION</scope>
</reference>
<feature type="binding site" evidence="5">
    <location>
        <position position="35"/>
    </location>
    <ligand>
        <name>Mg(2+)</name>
        <dbReference type="ChEBI" id="CHEBI:18420"/>
    </ligand>
</feature>
<dbReference type="Bgee" id="ENSG00000169379">
    <property type="expression patterns" value="Expressed in secondary oocyte and 168 other cell types or tissues"/>
</dbReference>
<evidence type="ECO:0007829" key="11">
    <source>
        <dbReference type="ProteomicsDB" id="A0A7P0T969"/>
    </source>
</evidence>
<dbReference type="GO" id="GO:0035869">
    <property type="term" value="C:ciliary transition zone"/>
    <property type="evidence" value="ECO:0000314"/>
    <property type="project" value="HPA"/>
</dbReference>
<dbReference type="GO" id="GO:0046872">
    <property type="term" value="F:metal ion binding"/>
    <property type="evidence" value="ECO:0007669"/>
    <property type="project" value="UniProtKB-KW"/>
</dbReference>
<evidence type="ECO:0000256" key="3">
    <source>
        <dbReference type="ARBA" id="ARBA00023134"/>
    </source>
</evidence>
<evidence type="ECO:0007829" key="10">
    <source>
        <dbReference type="PeptideAtlas" id="A0A7P0T969"/>
    </source>
</evidence>
<keyword evidence="6" id="KW-0175">Coiled coil</keyword>
<evidence type="ECO:0000256" key="5">
    <source>
        <dbReference type="PIRSR" id="PIRSR606689-2"/>
    </source>
</evidence>
<dbReference type="PANTHER" id="PTHR46090:SF3">
    <property type="entry name" value="ADP-RIBOSYLATION FACTOR-LIKE PROTEIN 13B"/>
    <property type="match status" value="1"/>
</dbReference>
<dbReference type="GO" id="GO:0003924">
    <property type="term" value="F:GTPase activity"/>
    <property type="evidence" value="ECO:0007669"/>
    <property type="project" value="InterPro"/>
</dbReference>
<dbReference type="InterPro" id="IPR005225">
    <property type="entry name" value="Small_GTP-bd"/>
</dbReference>
<organism evidence="8 9">
    <name type="scientific">Homo sapiens</name>
    <name type="common">Human</name>
    <dbReference type="NCBI Taxonomy" id="9606"/>
    <lineage>
        <taxon>Eukaryota</taxon>
        <taxon>Metazoa</taxon>
        <taxon>Chordata</taxon>
        <taxon>Craniata</taxon>
        <taxon>Vertebrata</taxon>
        <taxon>Euteleostomi</taxon>
        <taxon>Mammalia</taxon>
        <taxon>Eutheria</taxon>
        <taxon>Euarchontoglires</taxon>
        <taxon>Primates</taxon>
        <taxon>Haplorrhini</taxon>
        <taxon>Catarrhini</taxon>
        <taxon>Hominidae</taxon>
        <taxon>Homo</taxon>
    </lineage>
</organism>
<dbReference type="Proteomes" id="UP000005640">
    <property type="component" value="Chromosome 3"/>
</dbReference>
<evidence type="ECO:0000256" key="2">
    <source>
        <dbReference type="ARBA" id="ARBA00022741"/>
    </source>
</evidence>
<reference evidence="8 9" key="1">
    <citation type="journal article" date="2001" name="Nature">
        <title>Initial sequencing and analysis of the human genome.</title>
        <authorList>
            <consortium name="International Human Genome Sequencing Consortium"/>
            <person name="Lander E.S."/>
            <person name="Linton L.M."/>
            <person name="Birren B."/>
            <person name="Nusbaum C."/>
            <person name="Zody M.C."/>
            <person name="Baldwin J."/>
            <person name="Devon K."/>
            <person name="Dewar K."/>
            <person name="Doyle M."/>
            <person name="FitzHugh W."/>
            <person name="Funke R."/>
            <person name="Gage D."/>
            <person name="Harris K."/>
            <person name="Heaford A."/>
            <person name="Howland J."/>
            <person name="Kann L."/>
            <person name="Lehoczky J."/>
            <person name="LeVine R."/>
            <person name="McEwan P."/>
            <person name="McKernan K."/>
            <person name="Meldrim J."/>
            <person name="Mesirov J.P."/>
            <person name="Miranda C."/>
            <person name="Morris W."/>
            <person name="Naylor J."/>
            <person name="Raymond C."/>
            <person name="Rosetti M."/>
            <person name="Santos R."/>
            <person name="Sheridan A."/>
            <person name="Sougnez C."/>
            <person name="Stange-Thomann N."/>
            <person name="Stojanovic N."/>
            <person name="Subramanian A."/>
            <person name="Wyman D."/>
            <person name="Rogers J."/>
            <person name="Sulston J."/>
            <person name="Ainscough R."/>
            <person name="Beck S."/>
            <person name="Bentley D."/>
            <person name="Burton J."/>
            <person name="Clee C."/>
            <person name="Carter N."/>
            <person name="Coulson A."/>
            <person name="Deadman R."/>
            <person name="Deloukas P."/>
            <person name="Dunham A."/>
            <person name="Dunham I."/>
            <person name="Durbin R."/>
            <person name="French L."/>
            <person name="Grafham D."/>
            <person name="Gregory S."/>
            <person name="Hubbard T."/>
            <person name="Humphray S."/>
            <person name="Hunt A."/>
            <person name="Jones M."/>
            <person name="Lloyd C."/>
            <person name="McMurray A."/>
            <person name="Matthews L."/>
            <person name="Mercer S."/>
            <person name="Milne S."/>
            <person name="Mullikin J.C."/>
            <person name="Mungall A."/>
            <person name="Plumb R."/>
            <person name="Ross M."/>
            <person name="Shownkeen R."/>
            <person name="Sims S."/>
            <person name="Waterston R.H."/>
            <person name="Wilson R.K."/>
            <person name="Hillier L.W."/>
            <person name="McPherson J.D."/>
            <person name="Marra M.A."/>
            <person name="Mardis E.R."/>
            <person name="Fulton L.A."/>
            <person name="Chinwalla A.T."/>
            <person name="Pepin K.H."/>
            <person name="Gish W.R."/>
            <person name="Chissoe S.L."/>
            <person name="Wendl M.C."/>
            <person name="Delehaunty K.D."/>
            <person name="Miner T.L."/>
            <person name="Delehaunty A."/>
            <person name="Kramer J.B."/>
            <person name="Cook L.L."/>
            <person name="Fulton R.S."/>
            <person name="Johnson D.L."/>
            <person name="Minx P.J."/>
            <person name="Clifton S.W."/>
            <person name="Hawkins T."/>
            <person name="Branscomb E."/>
            <person name="Predki P."/>
            <person name="Richardson P."/>
            <person name="Wenning S."/>
            <person name="Slezak T."/>
            <person name="Doggett N."/>
            <person name="Cheng J.F."/>
            <person name="Olsen A."/>
            <person name="Lucas S."/>
            <person name="Elkin C."/>
            <person name="Uberbacher E."/>
            <person name="Frazier M."/>
            <person name="Gibbs R.A."/>
            <person name="Muzny D.M."/>
            <person name="Scherer S.E."/>
            <person name="Bouck J.B."/>
            <person name="Sodergren E.J."/>
            <person name="Worley K.C."/>
            <person name="Rives C.M."/>
            <person name="Gorrell J.H."/>
            <person name="Metzker M.L."/>
            <person name="Naylor S.L."/>
            <person name="Kucherlapati R.S."/>
            <person name="Nelson D.L."/>
            <person name="Weinstock G.M."/>
            <person name="Sakaki Y."/>
            <person name="Fujiyama A."/>
            <person name="Hattori M."/>
            <person name="Yada T."/>
            <person name="Toyoda A."/>
            <person name="Itoh T."/>
            <person name="Kawagoe C."/>
            <person name="Watanabe H."/>
            <person name="Totoki Y."/>
            <person name="Taylor T."/>
            <person name="Weissenbach J."/>
            <person name="Heilig R."/>
            <person name="Saurin W."/>
            <person name="Artiguenave F."/>
            <person name="Brottier P."/>
            <person name="Bruls T."/>
            <person name="Pelletier E."/>
            <person name="Robert C."/>
            <person name="Wincker P."/>
            <person name="Smith D.R."/>
            <person name="Doucette-Stamm L."/>
            <person name="Rubenfield M."/>
            <person name="Weinstock K."/>
            <person name="Lee H.M."/>
            <person name="Dubois J."/>
            <person name="Rosenthal A."/>
            <person name="Platzer M."/>
            <person name="Nyakatura G."/>
            <person name="Taudien S."/>
            <person name="Rump A."/>
            <person name="Yang H."/>
            <person name="Yu J."/>
            <person name="Wang J."/>
            <person name="Huang G."/>
            <person name="Gu J."/>
            <person name="Hood L."/>
            <person name="Rowen L."/>
            <person name="Madan A."/>
            <person name="Qin S."/>
            <person name="Davis R.W."/>
            <person name="Federspiel N.A."/>
            <person name="Abola A.P."/>
            <person name="Proctor M.J."/>
            <person name="Myers R.M."/>
            <person name="Schmutz J."/>
            <person name="Dickson M."/>
            <person name="Grimwood J."/>
            <person name="Cox D.R."/>
            <person name="Olson M.V."/>
            <person name="Kaul R."/>
            <person name="Raymond C."/>
            <person name="Shimizu N."/>
            <person name="Kawasaki K."/>
            <person name="Minoshima S."/>
            <person name="Evans G.A."/>
            <person name="Athanasiou M."/>
            <person name="Schultz R."/>
            <person name="Roe B.A."/>
            <person name="Chen F."/>
            <person name="Pan H."/>
            <person name="Ramser J."/>
            <person name="Lehrach H."/>
            <person name="Reinhardt R."/>
            <person name="McCombie W.R."/>
            <person name="de la Bastide M."/>
            <person name="Dedhia N."/>
            <person name="Blocker H."/>
            <person name="Hornischer K."/>
            <person name="Nordsiek G."/>
            <person name="Agarwala R."/>
            <person name="Aravind L."/>
            <person name="Bailey J.A."/>
            <person name="Bateman A."/>
            <person name="Batzoglou S."/>
            <person name="Birney E."/>
            <person name="Bork P."/>
            <person name="Brown D.G."/>
            <person name="Burge C.B."/>
            <person name="Cerutti L."/>
            <person name="Chen H.C."/>
            <person name="Church D."/>
            <person name="Clamp M."/>
            <person name="Copley R.R."/>
            <person name="Doerks T."/>
            <person name="Eddy S.R."/>
            <person name="Eichler E.E."/>
            <person name="Furey T.S."/>
            <person name="Galagan J."/>
            <person name="Gilbert J.G."/>
            <person name="Harmon C."/>
            <person name="Hayashizaki Y."/>
            <person name="Haussler D."/>
            <person name="Hermjakob H."/>
            <person name="Hokamp K."/>
            <person name="Jang W."/>
            <person name="Johnson L.S."/>
            <person name="Jones T.A."/>
            <person name="Kasif S."/>
            <person name="Kaspryzk A."/>
            <person name="Kennedy S."/>
            <person name="Kent W.J."/>
            <person name="Kitts P."/>
            <person name="Koonin E.V."/>
            <person name="Korf I."/>
            <person name="Kulp D."/>
            <person name="Lancet D."/>
            <person name="Lowe T.M."/>
            <person name="McLysaght A."/>
            <person name="Mikkelsen T."/>
            <person name="Moran J.V."/>
            <person name="Mulder N."/>
            <person name="Pollara V.J."/>
            <person name="Ponting C.P."/>
            <person name="Schuler G."/>
            <person name="Schultz J."/>
            <person name="Slater G."/>
            <person name="Smit A.F."/>
            <person name="Stupka E."/>
            <person name="Szustakowski J."/>
            <person name="Thierry-Mieg D."/>
            <person name="Thierry-Mieg J."/>
            <person name="Wagner L."/>
            <person name="Wallis J."/>
            <person name="Wheeler R."/>
            <person name="Williams A."/>
            <person name="Wolf Y.I."/>
            <person name="Wolfe K.H."/>
            <person name="Yang S.P."/>
            <person name="Yeh R.F."/>
            <person name="Collins F."/>
            <person name="Guyer M.S."/>
            <person name="Peterson J."/>
            <person name="Felsenfeld A."/>
            <person name="Wetterstrand K.A."/>
            <person name="Patrinos A."/>
            <person name="Morgan M.J."/>
            <person name="de Jong P."/>
            <person name="Catanese J.J."/>
            <person name="Osoegawa K."/>
            <person name="Shizuya H."/>
            <person name="Choi S."/>
            <person name="Chen Y.J."/>
        </authorList>
    </citation>
    <scope>NUCLEOTIDE SEQUENCE [LARGE SCALE GENOMIC DNA]</scope>
</reference>
<reference evidence="8 9" key="3">
    <citation type="journal article" date="2006" name="Nature">
        <title>The DNA sequence, annotation and analysis of human chromosome 3.</title>
        <authorList>
            <person name="Muzny D.M."/>
            <person name="Scherer S.E."/>
            <person name="Kaul R."/>
            <person name="Wang J."/>
            <person name="Yu J."/>
            <person name="Sudbrak R."/>
            <person name="Buhay C.J."/>
            <person name="Chen R."/>
            <person name="Cree A."/>
            <person name="Ding Y."/>
            <person name="Dugan-Rocha S."/>
            <person name="Gill R."/>
            <person name="Gunaratne P."/>
            <person name="Harris R.A."/>
            <person name="Hawes A.C."/>
            <person name="Hernandez J."/>
            <person name="Hodgson A.V."/>
            <person name="Hume J."/>
            <person name="Jackson A."/>
            <person name="Khan Z.M."/>
            <person name="Kovar-Smith C."/>
            <person name="Lewis L.R."/>
            <person name="Lozado R.J."/>
            <person name="Metzker M.L."/>
            <person name="Milosavljevic A."/>
            <person name="Miner G.R."/>
            <person name="Morgan M.B."/>
            <person name="Nazareth L.V."/>
            <person name="Scott G."/>
            <person name="Sodergren E."/>
            <person name="Song X.Z."/>
            <person name="Steffen D."/>
            <person name="Wei S."/>
            <person name="Wheeler D.A."/>
            <person name="Wright M.W."/>
            <person name="Worley K.C."/>
            <person name="Yuan Y."/>
            <person name="Zhang Z."/>
            <person name="Adams C.Q."/>
            <person name="Ansari-Lari M.A."/>
            <person name="Ayele M."/>
            <person name="Brown M.J."/>
            <person name="Chen G."/>
            <person name="Chen Z."/>
            <person name="Clendenning J."/>
            <person name="Clerc-Blankenburg K.P."/>
            <person name="Chen R."/>
            <person name="Chen Z."/>
            <person name="Davis C."/>
            <person name="Delgado O."/>
            <person name="Dinh H.H."/>
            <person name="Dong W."/>
            <person name="Draper H."/>
            <person name="Ernst S."/>
            <person name="Fu G."/>
            <person name="Gonzalez-Garay M.L."/>
            <person name="Garcia D.K."/>
            <person name="Gillett W."/>
            <person name="Gu J."/>
            <person name="Hao B."/>
            <person name="Haugen E."/>
            <person name="Havlak P."/>
            <person name="He X."/>
            <person name="Hennig S."/>
            <person name="Hu S."/>
            <person name="Huang W."/>
            <person name="Jackson L.R."/>
            <person name="Jacob L.S."/>
            <person name="Kelly S.H."/>
            <person name="Kube M."/>
            <person name="Levy R."/>
            <person name="Li Z."/>
            <person name="Liu B."/>
            <person name="Liu J."/>
            <person name="Liu W."/>
            <person name="Lu J."/>
            <person name="Maheshwari M."/>
            <person name="Nguyen B.V."/>
            <person name="Okwuonu G.O."/>
            <person name="Palmeiri A."/>
            <person name="Pasternak S."/>
            <person name="Perez L.M."/>
            <person name="Phelps K.A."/>
            <person name="Plopper F.J."/>
            <person name="Qiang B."/>
            <person name="Raymond C."/>
            <person name="Rodriguez R."/>
            <person name="Saenphimmachak C."/>
            <person name="Santibanez J."/>
            <person name="Shen H."/>
            <person name="Shen Y."/>
            <person name="Subramanian S."/>
            <person name="Tabor P.E."/>
            <person name="Verduzco D."/>
            <person name="Waldron L."/>
            <person name="Wang J."/>
            <person name="Wang J."/>
            <person name="Wang Q."/>
            <person name="Williams G.A."/>
            <person name="Wong G.K."/>
            <person name="Yao Z."/>
            <person name="Zhang J."/>
            <person name="Zhang X."/>
            <person name="Zhao G."/>
            <person name="Zhou J."/>
            <person name="Zhou Y."/>
            <person name="Nelson D."/>
            <person name="Lehrach H."/>
            <person name="Reinhardt R."/>
            <person name="Naylor S.L."/>
            <person name="Yang H."/>
            <person name="Olson M."/>
            <person name="Weinstock G."/>
            <person name="Gibbs R.A."/>
        </authorList>
    </citation>
    <scope>NUCLEOTIDE SEQUENCE [LARGE SCALE GENOMIC DNA]</scope>
</reference>
<evidence type="ECO:0000313" key="8">
    <source>
        <dbReference type="Ensembl" id="ENSP00000505402.1"/>
    </source>
</evidence>
<keyword evidence="3 4" id="KW-0342">GTP-binding</keyword>
<dbReference type="GO" id="GO:0097228">
    <property type="term" value="C:sperm principal piece"/>
    <property type="evidence" value="ECO:0000314"/>
    <property type="project" value="HPA"/>
</dbReference>
<dbReference type="SMART" id="SM00177">
    <property type="entry name" value="ARF"/>
    <property type="match status" value="1"/>
</dbReference>
<reference evidence="8" key="4">
    <citation type="submission" date="2025-08" db="UniProtKB">
        <authorList>
            <consortium name="Ensembl"/>
        </authorList>
    </citation>
    <scope>IDENTIFICATION</scope>
</reference>
<dbReference type="NCBIfam" id="TIGR00231">
    <property type="entry name" value="small_GTP"/>
    <property type="match status" value="1"/>
</dbReference>
<dbReference type="EMBL" id="AC130896">
    <property type="status" value="NOT_ANNOTATED_CDS"/>
    <property type="molecule type" value="Genomic_DNA"/>
</dbReference>
<feature type="binding site" evidence="4">
    <location>
        <position position="74"/>
    </location>
    <ligand>
        <name>GTP</name>
        <dbReference type="ChEBI" id="CHEBI:37565"/>
    </ligand>
</feature>
<dbReference type="GO" id="GO:0097225">
    <property type="term" value="C:sperm midpiece"/>
    <property type="evidence" value="ECO:0000314"/>
    <property type="project" value="HPA"/>
</dbReference>
<dbReference type="InterPro" id="IPR051995">
    <property type="entry name" value="Ciliary_GTPase"/>
</dbReference>
<dbReference type="Gene3D" id="3.40.50.300">
    <property type="entry name" value="P-loop containing nucleotide triphosphate hydrolases"/>
    <property type="match status" value="1"/>
</dbReference>
<dbReference type="FunFam" id="3.40.50.300:FF:000415">
    <property type="entry name" value="ADP-ribosylation factor-like GTPase 13B"/>
    <property type="match status" value="1"/>
</dbReference>
<dbReference type="PANTHER" id="PTHR46090">
    <property type="entry name" value="ADP-RIBOSYLATION FACTOR-LIKE PROTEIN 13B"/>
    <property type="match status" value="1"/>
</dbReference>
<keyword evidence="10 11" id="KW-1267">Proteomics identification</keyword>
<dbReference type="Ensembl" id="ENST00000681380.1">
    <property type="protein sequence ID" value="ENSP00000505402.1"/>
    <property type="gene ID" value="ENSG00000169379.17"/>
</dbReference>
<evidence type="ECO:0000256" key="1">
    <source>
        <dbReference type="ARBA" id="ARBA00010290"/>
    </source>
</evidence>
<proteinExistence type="evidence at protein level"/>
<dbReference type="OrthoDB" id="14717at2759"/>
<feature type="binding site" evidence="4">
    <location>
        <begin position="130"/>
        <end position="133"/>
    </location>
    <ligand>
        <name>GTP</name>
        <dbReference type="ChEBI" id="CHEBI:37565"/>
    </ligand>
</feature>
<feature type="binding site" evidence="5">
    <location>
        <position position="52"/>
    </location>
    <ligand>
        <name>Mg(2+)</name>
        <dbReference type="ChEBI" id="CHEBI:18420"/>
    </ligand>
</feature>
<dbReference type="SMART" id="SM00178">
    <property type="entry name" value="SAR"/>
    <property type="match status" value="1"/>
</dbReference>
<feature type="compositionally biased region" description="Basic and acidic residues" evidence="7">
    <location>
        <begin position="421"/>
        <end position="436"/>
    </location>
</feature>
<evidence type="ECO:0000256" key="6">
    <source>
        <dbReference type="SAM" id="Coils"/>
    </source>
</evidence>
<gene>
    <name evidence="8" type="primary">ARL13B</name>
</gene>
<dbReference type="InterPro" id="IPR027417">
    <property type="entry name" value="P-loop_NTPase"/>
</dbReference>
<keyword evidence="5" id="KW-0479">Metal-binding</keyword>
<protein>
    <submittedName>
        <fullName evidence="8">ADP ribosylation factor like GTPase 13B</fullName>
    </submittedName>
    <submittedName>
        <fullName evidence="8">ARF like GTPase 13B</fullName>
    </submittedName>
</protein>
<dbReference type="HGNC" id="HGNC:25419">
    <property type="gene designation" value="ARL13B"/>
</dbReference>
<keyword evidence="5" id="KW-0460">Magnesium</keyword>
<feature type="coiled-coil region" evidence="6">
    <location>
        <begin position="194"/>
        <end position="229"/>
    </location>
</feature>
<dbReference type="GO" id="GO:0015630">
    <property type="term" value="C:microtubule cytoskeleton"/>
    <property type="evidence" value="ECO:0000314"/>
    <property type="project" value="HPA"/>
</dbReference>
<accession>A0A7P0T969</accession>
<feature type="compositionally biased region" description="Basic and acidic residues" evidence="7">
    <location>
        <begin position="358"/>
        <end position="367"/>
    </location>
</feature>
<dbReference type="GO" id="GO:0001669">
    <property type="term" value="C:acrosomal vesicle"/>
    <property type="evidence" value="ECO:0000314"/>
    <property type="project" value="HPA"/>
</dbReference>
<dbReference type="SMR" id="A0A7P0T969"/>
<comment type="similarity">
    <text evidence="1">Belongs to the small GTPase superfamily. Arf family.</text>
</comment>
<feature type="binding site" evidence="4">
    <location>
        <begin position="28"/>
        <end position="35"/>
    </location>
    <ligand>
        <name>GTP</name>
        <dbReference type="ChEBI" id="CHEBI:37565"/>
    </ligand>
</feature>
<dbReference type="OpenTargets" id="ENSG00000169379"/>
<dbReference type="Pfam" id="PF00025">
    <property type="entry name" value="Arf"/>
    <property type="match status" value="1"/>
</dbReference>
<sequence length="457" mass="51815">MFSLMASCCGWFKRWREPVRKVTLLMVGLDNAGKTATAKGIQGEYPEDVAPTVGFSKINLRQGKFEVTIFDLGGGIRIRGIWKNYYAESYGVIFVVDSSDEERMEETKEAMSEMLRHPRISGKPILVLANKQDKEGALGEADVIECLSLEKLVNEHKCLCQIEPCSAISGYGKKIDKSIKKGLYWLLHVIARDFDALNERIQKETTEQRALEEQEKQERAERVRKLREESCGLRPLLLRRPLLLSQYSIIKSKLTFGDGKQNEQEQAELDGTSGLAELDPEPTNPFQPIASVIIENEGKLEREKKNQKMEKDSDGCHLKHKMEHEQIETQGQVNHNGQKNNEFGLVENYKEALTQQLKNEDETDRPSLESANGKKKTKKLRMKRNHRVEPLNIDDCAPESPTPPPPPPPVGWGTPKVTRLPKLEPLGETHHNDFYRKPLPPLAVPQRPNSDAHDVIS</sequence>
<dbReference type="AlphaFoldDB" id="A0A7P0T969"/>
<keyword evidence="2 4" id="KW-0547">Nucleotide-binding</keyword>
<name>A0A7P0T969_HUMAN</name>
<dbReference type="GO" id="GO:0005929">
    <property type="term" value="C:cilium"/>
    <property type="evidence" value="ECO:0000314"/>
    <property type="project" value="HPA"/>
</dbReference>
<dbReference type="CDD" id="cd04161">
    <property type="entry name" value="Arl2l1_Arl13_like"/>
    <property type="match status" value="1"/>
</dbReference>
<feature type="compositionally biased region" description="Pro residues" evidence="7">
    <location>
        <begin position="400"/>
        <end position="410"/>
    </location>
</feature>
<evidence type="ECO:0000256" key="4">
    <source>
        <dbReference type="PIRSR" id="PIRSR606689-1"/>
    </source>
</evidence>
<dbReference type="GeneTree" id="ENSGT00940000156365"/>
<dbReference type="EMBL" id="AC117474">
    <property type="status" value="NOT_ANNOTATED_CDS"/>
    <property type="molecule type" value="Genomic_DNA"/>
</dbReference>
<dbReference type="GO" id="GO:0005829">
    <property type="term" value="C:cytosol"/>
    <property type="evidence" value="ECO:0000314"/>
    <property type="project" value="HPA"/>
</dbReference>
<dbReference type="GO" id="GO:0036064">
    <property type="term" value="C:ciliary basal body"/>
    <property type="evidence" value="ECO:0000314"/>
    <property type="project" value="HPA"/>
</dbReference>
<dbReference type="PRINTS" id="PR00328">
    <property type="entry name" value="SAR1GTPBP"/>
</dbReference>
<dbReference type="GO" id="GO:0045171">
    <property type="term" value="C:intercellular bridge"/>
    <property type="evidence" value="ECO:0000314"/>
    <property type="project" value="HPA"/>
</dbReference>
<dbReference type="PROSITE" id="PS51417">
    <property type="entry name" value="ARF"/>
    <property type="match status" value="1"/>
</dbReference>
<evidence type="ECO:0000256" key="7">
    <source>
        <dbReference type="SAM" id="MobiDB-lite"/>
    </source>
</evidence>